<feature type="domain" description="Mce/MlaD" evidence="2">
    <location>
        <begin position="41"/>
        <end position="135"/>
    </location>
</feature>
<evidence type="ECO:0000313" key="3">
    <source>
        <dbReference type="EMBL" id="KGE05295.1"/>
    </source>
</evidence>
<keyword evidence="1" id="KW-1133">Transmembrane helix</keyword>
<dbReference type="OrthoDB" id="9806984at2"/>
<protein>
    <submittedName>
        <fullName evidence="3">Paraquat-inducible protein B</fullName>
    </submittedName>
</protein>
<dbReference type="STRING" id="1265313.HRUBRA_00117"/>
<dbReference type="HOGENOM" id="CLU_013850_2_1_6"/>
<feature type="transmembrane region" description="Helical" evidence="1">
    <location>
        <begin position="7"/>
        <end position="33"/>
    </location>
</feature>
<dbReference type="Pfam" id="PF02470">
    <property type="entry name" value="MlaD"/>
    <property type="match status" value="1"/>
</dbReference>
<dbReference type="eggNOG" id="COG1463">
    <property type="taxonomic scope" value="Bacteria"/>
</dbReference>
<dbReference type="PATRIC" id="fig|1265313.6.peg.117"/>
<name>A0A095VVA6_9GAMM</name>
<dbReference type="AlphaFoldDB" id="A0A095VVA6"/>
<dbReference type="RefSeq" id="WP_035516685.1">
    <property type="nucleotide sequence ID" value="NZ_KN234768.1"/>
</dbReference>
<accession>A0A095VVA6</accession>
<proteinExistence type="predicted"/>
<keyword evidence="4" id="KW-1185">Reference proteome</keyword>
<evidence type="ECO:0000313" key="4">
    <source>
        <dbReference type="Proteomes" id="UP000029640"/>
    </source>
</evidence>
<dbReference type="Proteomes" id="UP000029640">
    <property type="component" value="Unassembled WGS sequence"/>
</dbReference>
<sequence>MDERKHSVLIGAFVVGAAVVAIGAALFFGGAGFTGQRDKVVMVFDGSVKGLNVGAPIALRGVTVGQVTDIQLVLSTERPEIKMIVEAELVANNLLVQGQKLGRGAMLDYLVGNGLRAQLNMQSVLTGLLYIQLDFHPESPVTAAAIDSPYGQIPTIPTELEILRRTLQSVDYAAMAEAGQSIVTSLRTFVEDEDFLALPGELRGTLASLARAGSRLDDSLATLQPELSRTLGSVGDAAAGVDKALPALNAELTAALVSLDEALRATRDAIGGLGRQVADDSPTLQQLGATLREMSRASRSLEGLLQTLEDQPDALLRGRREK</sequence>
<dbReference type="InterPro" id="IPR003399">
    <property type="entry name" value="Mce/MlaD"/>
</dbReference>
<organism evidence="3 4">
    <name type="scientific">Pseudohaliea rubra DSM 19751</name>
    <dbReference type="NCBI Taxonomy" id="1265313"/>
    <lineage>
        <taxon>Bacteria</taxon>
        <taxon>Pseudomonadati</taxon>
        <taxon>Pseudomonadota</taxon>
        <taxon>Gammaproteobacteria</taxon>
        <taxon>Cellvibrionales</taxon>
        <taxon>Halieaceae</taxon>
        <taxon>Pseudohaliea</taxon>
    </lineage>
</organism>
<keyword evidence="1" id="KW-0472">Membrane</keyword>
<evidence type="ECO:0000256" key="1">
    <source>
        <dbReference type="SAM" id="Phobius"/>
    </source>
</evidence>
<comment type="caution">
    <text evidence="3">The sequence shown here is derived from an EMBL/GenBank/DDBJ whole genome shotgun (WGS) entry which is preliminary data.</text>
</comment>
<dbReference type="PANTHER" id="PTHR36698">
    <property type="entry name" value="BLL5892 PROTEIN"/>
    <property type="match status" value="1"/>
</dbReference>
<keyword evidence="1" id="KW-0812">Transmembrane</keyword>
<dbReference type="EMBL" id="AUVB01000003">
    <property type="protein sequence ID" value="KGE05295.1"/>
    <property type="molecule type" value="Genomic_DNA"/>
</dbReference>
<gene>
    <name evidence="3" type="ORF">HRUBRA_00117</name>
</gene>
<reference evidence="3 4" key="1">
    <citation type="journal article" date="2014" name="Genome Announc.">
        <title>Genome Sequence of Gammaproteobacterial Pseudohaliea rubra Type Strain DSM 19751, Isolated from Coastal Seawater of the Mediterranean Sea.</title>
        <authorList>
            <person name="Spring S."/>
            <person name="Fiebig A."/>
            <person name="Riedel T."/>
            <person name="Goker M."/>
            <person name="Klenk H.P."/>
        </authorList>
    </citation>
    <scope>NUCLEOTIDE SEQUENCE [LARGE SCALE GENOMIC DNA]</scope>
    <source>
        <strain evidence="3 4">DSM 19751</strain>
    </source>
</reference>
<dbReference type="PANTHER" id="PTHR36698:SF3">
    <property type="entry name" value="ABC-TYPE TRANSPORT AUXILIARY LIPOPROTEIN COMPONENT DOMAIN-CONTAINING PROTEIN"/>
    <property type="match status" value="1"/>
</dbReference>
<evidence type="ECO:0000259" key="2">
    <source>
        <dbReference type="Pfam" id="PF02470"/>
    </source>
</evidence>